<dbReference type="GO" id="GO:0071949">
    <property type="term" value="F:FAD binding"/>
    <property type="evidence" value="ECO:0007669"/>
    <property type="project" value="InterPro"/>
</dbReference>
<comment type="caution">
    <text evidence="2">The sequence shown here is derived from an EMBL/GenBank/DDBJ whole genome shotgun (WGS) entry which is preliminary data.</text>
</comment>
<dbReference type="InterPro" id="IPR036188">
    <property type="entry name" value="FAD/NAD-bd_sf"/>
</dbReference>
<evidence type="ECO:0000313" key="2">
    <source>
        <dbReference type="EMBL" id="NYF78043.1"/>
    </source>
</evidence>
<keyword evidence="3" id="KW-1185">Reference proteome</keyword>
<dbReference type="Gene3D" id="3.30.9.10">
    <property type="entry name" value="D-Amino Acid Oxidase, subunit A, domain 2"/>
    <property type="match status" value="1"/>
</dbReference>
<reference evidence="2 3" key="1">
    <citation type="submission" date="2020-07" db="EMBL/GenBank/DDBJ databases">
        <title>Genomic Encyclopedia of Type Strains, Phase IV (KMG-V): Genome sequencing to study the core and pangenomes of soil and plant-associated prokaryotes.</title>
        <authorList>
            <person name="Whitman W."/>
        </authorList>
    </citation>
    <scope>NUCLEOTIDE SEQUENCE [LARGE SCALE GENOMIC DNA]</scope>
    <source>
        <strain evidence="2 3">X4EP2</strain>
    </source>
</reference>
<proteinExistence type="predicted"/>
<protein>
    <submittedName>
        <fullName evidence="2">2-polyprenyl-6-methoxyphenol hydroxylase-like FAD-dependent oxidoreductase</fullName>
    </submittedName>
</protein>
<accession>A0A7Y9TRB5</accession>
<dbReference type="PANTHER" id="PTHR46865:SF2">
    <property type="entry name" value="MONOOXYGENASE"/>
    <property type="match status" value="1"/>
</dbReference>
<dbReference type="PANTHER" id="PTHR46865">
    <property type="entry name" value="OXIDOREDUCTASE-RELATED"/>
    <property type="match status" value="1"/>
</dbReference>
<dbReference type="Pfam" id="PF01494">
    <property type="entry name" value="FAD_binding_3"/>
    <property type="match status" value="1"/>
</dbReference>
<evidence type="ECO:0000313" key="3">
    <source>
        <dbReference type="Proteomes" id="UP000589520"/>
    </source>
</evidence>
<feature type="domain" description="FAD-binding" evidence="1">
    <location>
        <begin position="2"/>
        <end position="283"/>
    </location>
</feature>
<dbReference type="Gene3D" id="3.50.50.60">
    <property type="entry name" value="FAD/NAD(P)-binding domain"/>
    <property type="match status" value="1"/>
</dbReference>
<evidence type="ECO:0000259" key="1">
    <source>
        <dbReference type="Pfam" id="PF01494"/>
    </source>
</evidence>
<gene>
    <name evidence="2" type="ORF">HDF17_000330</name>
</gene>
<dbReference type="EMBL" id="JACCCW010000001">
    <property type="protein sequence ID" value="NYF78043.1"/>
    <property type="molecule type" value="Genomic_DNA"/>
</dbReference>
<dbReference type="Proteomes" id="UP000589520">
    <property type="component" value="Unassembled WGS sequence"/>
</dbReference>
<sequence length="314" mass="35443">MGLLERIQSSSLPARPMEFVDAHGACLAMMSAQAGNMETSAPEYEIERDELLNMQFHDVKNDVEFIFGDSIARLEESADEVTVTFKSGKQRAFSLVFGCDGNHSAVRRMCFGEESAYSKFLQLYFSITIVDKLLIDENTSQIYNVPGKTVMLSAYNGKTDIAFCFFSEEEIPYDYRDQEKQRHMIREHFEGEGWRTRELLEEVSRYRDFYFDKLCQIKMPSWTKGRVALVGDAAYCASPAAGMGGSLAIVGAAALADAFQKHPDNFEAAFQQYNDSLRPFIEKVQADAIEFGLETFAPRSEEAIRARNARFGNS</sequence>
<dbReference type="PRINTS" id="PR00420">
    <property type="entry name" value="RNGMNOXGNASE"/>
</dbReference>
<name>A0A7Y9TRB5_9BACT</name>
<dbReference type="AlphaFoldDB" id="A0A7Y9TRB5"/>
<organism evidence="2 3">
    <name type="scientific">Granulicella arctica</name>
    <dbReference type="NCBI Taxonomy" id="940613"/>
    <lineage>
        <taxon>Bacteria</taxon>
        <taxon>Pseudomonadati</taxon>
        <taxon>Acidobacteriota</taxon>
        <taxon>Terriglobia</taxon>
        <taxon>Terriglobales</taxon>
        <taxon>Acidobacteriaceae</taxon>
        <taxon>Granulicella</taxon>
    </lineage>
</organism>
<dbReference type="SUPFAM" id="SSF51905">
    <property type="entry name" value="FAD/NAD(P)-binding domain"/>
    <property type="match status" value="1"/>
</dbReference>
<dbReference type="InterPro" id="IPR051704">
    <property type="entry name" value="FAD_aromatic-hydroxylase"/>
</dbReference>
<dbReference type="InterPro" id="IPR002938">
    <property type="entry name" value="FAD-bd"/>
</dbReference>